<dbReference type="InterPro" id="IPR052035">
    <property type="entry name" value="ZnF_BED_domain_contain"/>
</dbReference>
<dbReference type="Gene3D" id="1.10.10.1070">
    <property type="entry name" value="Zinc finger, BED domain-containing"/>
    <property type="match status" value="1"/>
</dbReference>
<reference evidence="6" key="1">
    <citation type="submission" date="2022-11" db="EMBL/GenBank/DDBJ databases">
        <title>Chromosome-level genome of Pogonophryne albipinna.</title>
        <authorList>
            <person name="Jo E."/>
        </authorList>
    </citation>
    <scope>NUCLEOTIDE SEQUENCE</scope>
    <source>
        <strain evidence="6">SGF0006</strain>
        <tissue evidence="6">Muscle</tissue>
    </source>
</reference>
<keyword evidence="7" id="KW-1185">Reference proteome</keyword>
<keyword evidence="5" id="KW-0539">Nucleus</keyword>
<dbReference type="PANTHER" id="PTHR46481">
    <property type="entry name" value="ZINC FINGER BED DOMAIN-CONTAINING PROTEIN 4"/>
    <property type="match status" value="1"/>
</dbReference>
<dbReference type="SUPFAM" id="SSF140996">
    <property type="entry name" value="Hermes dimerisation domain"/>
    <property type="match status" value="1"/>
</dbReference>
<evidence type="ECO:0000256" key="1">
    <source>
        <dbReference type="ARBA" id="ARBA00004123"/>
    </source>
</evidence>
<accession>A0AAD6B9L3</accession>
<sequence length="82" mass="9317">MIRHFTAKHGAAVNQGNIHELDGALVNMVVKDSQPFSIMDDCGFKELVALLDPRYTLPSRRVLKEMVVKRYEEEKTKAKAVM</sequence>
<dbReference type="PANTHER" id="PTHR46481:SF10">
    <property type="entry name" value="ZINC FINGER BED DOMAIN-CONTAINING PROTEIN 39"/>
    <property type="match status" value="1"/>
</dbReference>
<comment type="subcellular location">
    <subcellularLocation>
        <location evidence="1">Nucleus</location>
    </subcellularLocation>
</comment>
<name>A0AAD6B9L3_9TELE</name>
<dbReference type="AlphaFoldDB" id="A0AAD6B9L3"/>
<evidence type="ECO:0000256" key="4">
    <source>
        <dbReference type="ARBA" id="ARBA00022833"/>
    </source>
</evidence>
<dbReference type="GO" id="GO:0005634">
    <property type="term" value="C:nucleus"/>
    <property type="evidence" value="ECO:0007669"/>
    <property type="project" value="UniProtKB-SubCell"/>
</dbReference>
<evidence type="ECO:0000256" key="5">
    <source>
        <dbReference type="ARBA" id="ARBA00023242"/>
    </source>
</evidence>
<keyword evidence="2" id="KW-0479">Metal-binding</keyword>
<comment type="caution">
    <text evidence="6">The sequence shown here is derived from an EMBL/GenBank/DDBJ whole genome shotgun (WGS) entry which is preliminary data.</text>
</comment>
<evidence type="ECO:0000313" key="6">
    <source>
        <dbReference type="EMBL" id="KAJ4938783.1"/>
    </source>
</evidence>
<keyword evidence="3" id="KW-0863">Zinc-finger</keyword>
<gene>
    <name evidence="6" type="ORF">JOQ06_028249</name>
</gene>
<evidence type="ECO:0000256" key="3">
    <source>
        <dbReference type="ARBA" id="ARBA00022771"/>
    </source>
</evidence>
<evidence type="ECO:0000313" key="7">
    <source>
        <dbReference type="Proteomes" id="UP001219934"/>
    </source>
</evidence>
<keyword evidence="4" id="KW-0862">Zinc</keyword>
<dbReference type="GO" id="GO:0008270">
    <property type="term" value="F:zinc ion binding"/>
    <property type="evidence" value="ECO:0007669"/>
    <property type="project" value="UniProtKB-KW"/>
</dbReference>
<organism evidence="6 7">
    <name type="scientific">Pogonophryne albipinna</name>
    <dbReference type="NCBI Taxonomy" id="1090488"/>
    <lineage>
        <taxon>Eukaryota</taxon>
        <taxon>Metazoa</taxon>
        <taxon>Chordata</taxon>
        <taxon>Craniata</taxon>
        <taxon>Vertebrata</taxon>
        <taxon>Euteleostomi</taxon>
        <taxon>Actinopterygii</taxon>
        <taxon>Neopterygii</taxon>
        <taxon>Teleostei</taxon>
        <taxon>Neoteleostei</taxon>
        <taxon>Acanthomorphata</taxon>
        <taxon>Eupercaria</taxon>
        <taxon>Perciformes</taxon>
        <taxon>Notothenioidei</taxon>
        <taxon>Pogonophryne</taxon>
    </lineage>
</organism>
<evidence type="ECO:0000256" key="2">
    <source>
        <dbReference type="ARBA" id="ARBA00022723"/>
    </source>
</evidence>
<protein>
    <submittedName>
        <fullName evidence="6">Uncharacterized protein</fullName>
    </submittedName>
</protein>
<dbReference type="EMBL" id="JAPTMU010000008">
    <property type="protein sequence ID" value="KAJ4938783.1"/>
    <property type="molecule type" value="Genomic_DNA"/>
</dbReference>
<dbReference type="Proteomes" id="UP001219934">
    <property type="component" value="Unassembled WGS sequence"/>
</dbReference>
<proteinExistence type="predicted"/>